<dbReference type="AlphaFoldDB" id="A0A0U2W6A5"/>
<dbReference type="EMBL" id="KT201089">
    <property type="protein sequence ID" value="ALS56163.1"/>
    <property type="molecule type" value="Genomic_DNA"/>
</dbReference>
<protein>
    <submittedName>
        <fullName evidence="1">Uncharacterized protein</fullName>
    </submittedName>
</protein>
<organism evidence="1">
    <name type="scientific">uncultured bacterium EIL26B11</name>
    <dbReference type="NCBI Taxonomy" id="1768201"/>
    <lineage>
        <taxon>Bacteria</taxon>
        <taxon>environmental samples</taxon>
    </lineage>
</organism>
<accession>A0A0U2W6A5</accession>
<sequence length="144" mass="16759">MPAIFINPNNEEHINLLNRLKEQNQDLRVFISDKIEKEFIEKLPGKKAIGDIYDDSHIYTASEGAFCGIFYEGSENSLREVFIKSIKQSSLKRILWISNQKESDEITELDNLTYIFCNKDSNYEDIVLELEEIDEVSDKFIDLS</sequence>
<proteinExistence type="predicted"/>
<evidence type="ECO:0000313" key="1">
    <source>
        <dbReference type="EMBL" id="ALS56163.1"/>
    </source>
</evidence>
<name>A0A0U2W6A5_9BACT</name>
<reference evidence="1" key="1">
    <citation type="journal article" date="2016" name="ISME J.">
        <title>Functional metagenomic screen reveals new and diverse microbial rhodopsins.</title>
        <authorList>
            <person name="Pushkarev A."/>
            <person name="Beja O."/>
        </authorList>
    </citation>
    <scope>NUCLEOTIDE SEQUENCE</scope>
</reference>